<keyword evidence="1" id="KW-0472">Membrane</keyword>
<evidence type="ECO:0000256" key="1">
    <source>
        <dbReference type="SAM" id="Phobius"/>
    </source>
</evidence>
<organism evidence="2 3">
    <name type="scientific">Chitinophaga eiseniae</name>
    <dbReference type="NCBI Taxonomy" id="634771"/>
    <lineage>
        <taxon>Bacteria</taxon>
        <taxon>Pseudomonadati</taxon>
        <taxon>Bacteroidota</taxon>
        <taxon>Chitinophagia</taxon>
        <taxon>Chitinophagales</taxon>
        <taxon>Chitinophagaceae</taxon>
        <taxon>Chitinophaga</taxon>
    </lineage>
</organism>
<dbReference type="RefSeq" id="WP_078670567.1">
    <property type="nucleotide sequence ID" value="NZ_FUWZ01000003.1"/>
</dbReference>
<evidence type="ECO:0008006" key="4">
    <source>
        <dbReference type="Google" id="ProtNLM"/>
    </source>
</evidence>
<reference evidence="3" key="1">
    <citation type="submission" date="2017-02" db="EMBL/GenBank/DDBJ databases">
        <authorList>
            <person name="Varghese N."/>
            <person name="Submissions S."/>
        </authorList>
    </citation>
    <scope>NUCLEOTIDE SEQUENCE [LARGE SCALE GENOMIC DNA]</scope>
    <source>
        <strain evidence="3">DSM 22224</strain>
    </source>
</reference>
<keyword evidence="1" id="KW-1133">Transmembrane helix</keyword>
<accession>A0A1T4SP58</accession>
<protein>
    <recommendedName>
        <fullName evidence="4">SMODS and SLOG-associating 2TM effector domain-containing protein</fullName>
    </recommendedName>
</protein>
<feature type="transmembrane region" description="Helical" evidence="1">
    <location>
        <begin position="156"/>
        <end position="173"/>
    </location>
</feature>
<evidence type="ECO:0000313" key="3">
    <source>
        <dbReference type="Proteomes" id="UP000190367"/>
    </source>
</evidence>
<dbReference type="Proteomes" id="UP000190367">
    <property type="component" value="Unassembled WGS sequence"/>
</dbReference>
<name>A0A1T4SP58_9BACT</name>
<gene>
    <name evidence="2" type="ORF">SAMN04488128_103195</name>
</gene>
<keyword evidence="3" id="KW-1185">Reference proteome</keyword>
<sequence>MPWEHGITDSSKIHIDAIRFTFQQAEVKLKEILSTTDELAKRFTQLTVFLVATSTALAGYTFSQYLTSSLLFPAAAATLSYSLAVLVWAASNLTFKQYHTLGSEPALLFHPAFFTAGIPAADQVKNMYLSELENYQRRIVFNREKNVARSRRYKQCLILALCIPGVMIIAYFLCPLP</sequence>
<dbReference type="AlphaFoldDB" id="A0A1T4SP58"/>
<dbReference type="EMBL" id="FUWZ01000003">
    <property type="protein sequence ID" value="SKA29963.1"/>
    <property type="molecule type" value="Genomic_DNA"/>
</dbReference>
<feature type="transmembrane region" description="Helical" evidence="1">
    <location>
        <begin position="69"/>
        <end position="90"/>
    </location>
</feature>
<proteinExistence type="predicted"/>
<evidence type="ECO:0000313" key="2">
    <source>
        <dbReference type="EMBL" id="SKA29963.1"/>
    </source>
</evidence>
<keyword evidence="1" id="KW-0812">Transmembrane</keyword>
<dbReference type="STRING" id="634771.SAMN04488128_103195"/>